<evidence type="ECO:0000259" key="6">
    <source>
        <dbReference type="PROSITE" id="PS51898"/>
    </source>
</evidence>
<evidence type="ECO:0000256" key="2">
    <source>
        <dbReference type="ARBA" id="ARBA00022908"/>
    </source>
</evidence>
<dbReference type="Pfam" id="PF00589">
    <property type="entry name" value="Phage_integrase"/>
    <property type="match status" value="1"/>
</dbReference>
<dbReference type="Proteomes" id="UP000178187">
    <property type="component" value="Unassembled WGS sequence"/>
</dbReference>
<dbReference type="AlphaFoldDB" id="A0A1G1L1P7"/>
<dbReference type="GO" id="GO:0006310">
    <property type="term" value="P:DNA recombination"/>
    <property type="evidence" value="ECO:0007669"/>
    <property type="project" value="UniProtKB-KW"/>
</dbReference>
<dbReference type="PANTHER" id="PTHR30349">
    <property type="entry name" value="PHAGE INTEGRASE-RELATED"/>
    <property type="match status" value="1"/>
</dbReference>
<dbReference type="InterPro" id="IPR044068">
    <property type="entry name" value="CB"/>
</dbReference>
<dbReference type="EMBL" id="MHFR01000016">
    <property type="protein sequence ID" value="OGW99056.1"/>
    <property type="molecule type" value="Genomic_DNA"/>
</dbReference>
<dbReference type="Pfam" id="PF13102">
    <property type="entry name" value="Phage_int_SAM_5"/>
    <property type="match status" value="1"/>
</dbReference>
<dbReference type="GO" id="GO:0003677">
    <property type="term" value="F:DNA binding"/>
    <property type="evidence" value="ECO:0007669"/>
    <property type="project" value="UniProtKB-UniRule"/>
</dbReference>
<dbReference type="InterPro" id="IPR013762">
    <property type="entry name" value="Integrase-like_cat_sf"/>
</dbReference>
<dbReference type="PANTHER" id="PTHR30349:SF64">
    <property type="entry name" value="PROPHAGE INTEGRASE INTD-RELATED"/>
    <property type="match status" value="1"/>
</dbReference>
<feature type="domain" description="Tyr recombinase" evidence="6">
    <location>
        <begin position="160"/>
        <end position="331"/>
    </location>
</feature>
<dbReference type="InterPro" id="IPR025269">
    <property type="entry name" value="SAM-like_dom"/>
</dbReference>
<dbReference type="Gene3D" id="1.10.443.10">
    <property type="entry name" value="Intergrase catalytic core"/>
    <property type="match status" value="1"/>
</dbReference>
<evidence type="ECO:0000313" key="8">
    <source>
        <dbReference type="EMBL" id="OGW99056.1"/>
    </source>
</evidence>
<evidence type="ECO:0000256" key="3">
    <source>
        <dbReference type="ARBA" id="ARBA00023125"/>
    </source>
</evidence>
<dbReference type="InterPro" id="IPR011010">
    <property type="entry name" value="DNA_brk_join_enz"/>
</dbReference>
<keyword evidence="4" id="KW-0233">DNA recombination</keyword>
<evidence type="ECO:0000256" key="4">
    <source>
        <dbReference type="ARBA" id="ARBA00023172"/>
    </source>
</evidence>
<feature type="domain" description="Core-binding (CB)" evidence="7">
    <location>
        <begin position="59"/>
        <end position="139"/>
    </location>
</feature>
<evidence type="ECO:0008006" key="10">
    <source>
        <dbReference type="Google" id="ProtNLM"/>
    </source>
</evidence>
<keyword evidence="2" id="KW-0229">DNA integration</keyword>
<sequence length="342" mass="39453">MAQAFLHKRGKVYYARYRNRNGKECWKSFKTNSKEIANAKLAKLVEALEKDELGWLNPKPISEYLPEYLAICGAEHSPKTLSNEKKILDEFLKFCGAQTLNQITVDRVEAFKVKRVHKVSKSTVNREVSVIKAFLNRAVALGYLNRHPAQFVKKFKEDQKQIQFLSDEEIKKLLAVCSPKMKQIVTIFLTTGMRLGELTHLRWKDVDFRHKQIIIQNRPDWTTKSHKPRVIPMHPVTFAILSSLPKDYDYVFPTRDGATIDSYIRQEIARYADKAGVHASVKMFRSTFASNLVMSGVDIYAVSKLLGHHDVKITEKHYAHLTPDFLSHSVQRLSFEFDKKKG</sequence>
<accession>A0A1G1L1P7</accession>
<dbReference type="InterPro" id="IPR010998">
    <property type="entry name" value="Integrase_recombinase_N"/>
</dbReference>
<name>A0A1G1L1P7_9BACT</name>
<proteinExistence type="inferred from homology"/>
<dbReference type="Gene3D" id="1.10.150.130">
    <property type="match status" value="1"/>
</dbReference>
<comment type="similarity">
    <text evidence="1">Belongs to the 'phage' integrase family.</text>
</comment>
<evidence type="ECO:0000313" key="9">
    <source>
        <dbReference type="Proteomes" id="UP000178187"/>
    </source>
</evidence>
<dbReference type="SUPFAM" id="SSF56349">
    <property type="entry name" value="DNA breaking-rejoining enzymes"/>
    <property type="match status" value="1"/>
</dbReference>
<comment type="caution">
    <text evidence="8">The sequence shown here is derived from an EMBL/GenBank/DDBJ whole genome shotgun (WGS) entry which is preliminary data.</text>
</comment>
<dbReference type="GO" id="GO:0015074">
    <property type="term" value="P:DNA integration"/>
    <property type="evidence" value="ECO:0007669"/>
    <property type="project" value="UniProtKB-KW"/>
</dbReference>
<keyword evidence="3 5" id="KW-0238">DNA-binding</keyword>
<dbReference type="PROSITE" id="PS51898">
    <property type="entry name" value="TYR_RECOMBINASE"/>
    <property type="match status" value="1"/>
</dbReference>
<gene>
    <name evidence="8" type="ORF">A3G33_01390</name>
</gene>
<evidence type="ECO:0000259" key="7">
    <source>
        <dbReference type="PROSITE" id="PS51900"/>
    </source>
</evidence>
<dbReference type="PROSITE" id="PS51900">
    <property type="entry name" value="CB"/>
    <property type="match status" value="1"/>
</dbReference>
<dbReference type="InterPro" id="IPR050090">
    <property type="entry name" value="Tyrosine_recombinase_XerCD"/>
</dbReference>
<protein>
    <recommendedName>
        <fullName evidence="10">Tyr recombinase domain-containing protein</fullName>
    </recommendedName>
</protein>
<dbReference type="CDD" id="cd00796">
    <property type="entry name" value="INT_Rci_Hp1_C"/>
    <property type="match status" value="1"/>
</dbReference>
<evidence type="ECO:0000256" key="5">
    <source>
        <dbReference type="PROSITE-ProRule" id="PRU01248"/>
    </source>
</evidence>
<organism evidence="8 9">
    <name type="scientific">Candidatus Danuiimicrobium aquiferis</name>
    <dbReference type="NCBI Taxonomy" id="1801832"/>
    <lineage>
        <taxon>Bacteria</taxon>
        <taxon>Pseudomonadati</taxon>
        <taxon>Candidatus Omnitrophota</taxon>
        <taxon>Candidatus Danuiimicrobium</taxon>
    </lineage>
</organism>
<dbReference type="InterPro" id="IPR002104">
    <property type="entry name" value="Integrase_catalytic"/>
</dbReference>
<reference evidence="8 9" key="1">
    <citation type="journal article" date="2016" name="Nat. Commun.">
        <title>Thousands of microbial genomes shed light on interconnected biogeochemical processes in an aquifer system.</title>
        <authorList>
            <person name="Anantharaman K."/>
            <person name="Brown C.T."/>
            <person name="Hug L.A."/>
            <person name="Sharon I."/>
            <person name="Castelle C.J."/>
            <person name="Probst A.J."/>
            <person name="Thomas B.C."/>
            <person name="Singh A."/>
            <person name="Wilkins M.J."/>
            <person name="Karaoz U."/>
            <person name="Brodie E.L."/>
            <person name="Williams K.H."/>
            <person name="Hubbard S.S."/>
            <person name="Banfield J.F."/>
        </authorList>
    </citation>
    <scope>NUCLEOTIDE SEQUENCE [LARGE SCALE GENOMIC DNA]</scope>
</reference>
<evidence type="ECO:0000256" key="1">
    <source>
        <dbReference type="ARBA" id="ARBA00008857"/>
    </source>
</evidence>